<keyword evidence="3" id="KW-1185">Reference proteome</keyword>
<organism evidence="2 3">
    <name type="scientific">Chloropicon roscoffensis</name>
    <dbReference type="NCBI Taxonomy" id="1461544"/>
    <lineage>
        <taxon>Eukaryota</taxon>
        <taxon>Viridiplantae</taxon>
        <taxon>Chlorophyta</taxon>
        <taxon>Chloropicophyceae</taxon>
        <taxon>Chloropicales</taxon>
        <taxon>Chloropicaceae</taxon>
        <taxon>Chloropicon</taxon>
    </lineage>
</organism>
<proteinExistence type="predicted"/>
<name>A0AAX4PKT9_9CHLO</name>
<dbReference type="PANTHER" id="PTHR33428">
    <property type="entry name" value="CHLOROPHYLLASE-2, CHLOROPLASTIC"/>
    <property type="match status" value="1"/>
</dbReference>
<dbReference type="PANTHER" id="PTHR33428:SF14">
    <property type="entry name" value="CARBOXYLESTERASE TYPE B DOMAIN-CONTAINING PROTEIN"/>
    <property type="match status" value="1"/>
</dbReference>
<dbReference type="AlphaFoldDB" id="A0AAX4PKT9"/>
<protein>
    <recommendedName>
        <fullName evidence="1">PET hydrolase/cutinase-like domain-containing protein</fullName>
    </recommendedName>
</protein>
<dbReference type="SUPFAM" id="SSF53474">
    <property type="entry name" value="alpha/beta-Hydrolases"/>
    <property type="match status" value="1"/>
</dbReference>
<dbReference type="InterPro" id="IPR029058">
    <property type="entry name" value="AB_hydrolase_fold"/>
</dbReference>
<feature type="domain" description="PET hydrolase/cutinase-like" evidence="1">
    <location>
        <begin position="64"/>
        <end position="225"/>
    </location>
</feature>
<dbReference type="Pfam" id="PF12740">
    <property type="entry name" value="PETase"/>
    <property type="match status" value="1"/>
</dbReference>
<evidence type="ECO:0000313" key="3">
    <source>
        <dbReference type="Proteomes" id="UP001472866"/>
    </source>
</evidence>
<dbReference type="EMBL" id="CP151515">
    <property type="protein sequence ID" value="WZN66526.1"/>
    <property type="molecule type" value="Genomic_DNA"/>
</dbReference>
<dbReference type="Gene3D" id="3.40.50.1820">
    <property type="entry name" value="alpha/beta hydrolase"/>
    <property type="match status" value="1"/>
</dbReference>
<evidence type="ECO:0000259" key="1">
    <source>
        <dbReference type="Pfam" id="PF12740"/>
    </source>
</evidence>
<evidence type="ECO:0000313" key="2">
    <source>
        <dbReference type="EMBL" id="WZN66526.1"/>
    </source>
</evidence>
<reference evidence="2 3" key="1">
    <citation type="submission" date="2024-03" db="EMBL/GenBank/DDBJ databases">
        <title>Complete genome sequence of the green alga Chloropicon roscoffensis RCC1871.</title>
        <authorList>
            <person name="Lemieux C."/>
            <person name="Pombert J.-F."/>
            <person name="Otis C."/>
            <person name="Turmel M."/>
        </authorList>
    </citation>
    <scope>NUCLEOTIDE SEQUENCE [LARGE SCALE GENOMIC DNA]</scope>
    <source>
        <strain evidence="2 3">RCC1871</strain>
    </source>
</reference>
<sequence length="369" mass="39992">MLAGAMLAGGARAGSTRRFLQRDPARMAERVESAEMITPFRGAGPYDIVREFYEWEYDNHTSRGYLFTPVATPDKKFPALVFGHGLCAKADFYEHMTTVLSSWGYVVLVTNEFSECDYTNFLPGGEQINTTEYVGELTRNAKYLASGGVEEANTSAIAMVGHSMGGGGSISAAAMLEESDPGLIKAVIAVAPWNGVQPMPSAQIPKLGKTPTLLICSAGDSLVPCSGPVTTEIVVGSFRMPFASVIPQIHGQHHGVDWNGGVLAIYENASEVTPAMLAVVRDANHLTIVDSDGTHYGTKIAEEYFSRFLEFPKVDLRPGGILPTIEYSVAWLEWVFRKDPQAFALLWGDDGIVLDDRFVQPVSRAATDS</sequence>
<dbReference type="InterPro" id="IPR041127">
    <property type="entry name" value="PET_hydrolase/cutinase-like"/>
</dbReference>
<gene>
    <name evidence="2" type="ORF">HKI87_15g80930</name>
</gene>
<accession>A0AAX4PKT9</accession>
<dbReference type="Proteomes" id="UP001472866">
    <property type="component" value="Chromosome 15"/>
</dbReference>